<dbReference type="RefSeq" id="XP_038075625.1">
    <property type="nucleotide sequence ID" value="XM_038219697.1"/>
</dbReference>
<evidence type="ECO:0000256" key="1">
    <source>
        <dbReference type="ARBA" id="ARBA00006576"/>
    </source>
</evidence>
<evidence type="ECO:0000259" key="2">
    <source>
        <dbReference type="PROSITE" id="PS51747"/>
    </source>
</evidence>
<dbReference type="PANTHER" id="PTHR11644">
    <property type="entry name" value="CYTIDINE DEAMINASE"/>
    <property type="match status" value="1"/>
</dbReference>
<comment type="similarity">
    <text evidence="1">Belongs to the cytidine and deoxycytidylate deaminase family.</text>
</comment>
<dbReference type="GO" id="GO:0008270">
    <property type="term" value="F:zinc ion binding"/>
    <property type="evidence" value="ECO:0007669"/>
    <property type="project" value="TreeGrafter"/>
</dbReference>
<dbReference type="PANTHER" id="PTHR11644:SF2">
    <property type="entry name" value="CYTIDINE DEAMINASE"/>
    <property type="match status" value="1"/>
</dbReference>
<dbReference type="AlphaFoldDB" id="A0A914BI97"/>
<dbReference type="EnsemblMetazoa" id="XM_038219697.1">
    <property type="protein sequence ID" value="XP_038075625.1"/>
    <property type="gene ID" value="LOC119743294"/>
</dbReference>
<dbReference type="Proteomes" id="UP000887568">
    <property type="component" value="Unplaced"/>
</dbReference>
<dbReference type="Gene3D" id="3.40.140.10">
    <property type="entry name" value="Cytidine Deaminase, domain 2"/>
    <property type="match status" value="1"/>
</dbReference>
<dbReference type="GO" id="GO:0072527">
    <property type="term" value="P:pyrimidine-containing compound metabolic process"/>
    <property type="evidence" value="ECO:0007669"/>
    <property type="project" value="UniProtKB-ARBA"/>
</dbReference>
<dbReference type="OrthoDB" id="414540at2759"/>
<dbReference type="GO" id="GO:0005829">
    <property type="term" value="C:cytosol"/>
    <property type="evidence" value="ECO:0007669"/>
    <property type="project" value="TreeGrafter"/>
</dbReference>
<name>A0A914BI97_PATMI</name>
<dbReference type="CDD" id="cd01283">
    <property type="entry name" value="cytidine_deaminase"/>
    <property type="match status" value="1"/>
</dbReference>
<evidence type="ECO:0000313" key="3">
    <source>
        <dbReference type="EnsemblMetazoa" id="XP_038075625.1"/>
    </source>
</evidence>
<accession>A0A914BI97</accession>
<reference evidence="3" key="1">
    <citation type="submission" date="2022-11" db="UniProtKB">
        <authorList>
            <consortium name="EnsemblMetazoa"/>
        </authorList>
    </citation>
    <scope>IDENTIFICATION</scope>
</reference>
<sequence length="87" mass="9596">MSDTALPAEIMKLIEQSQEAKTHAHTRGKFRVGASLLTKDGKVFKGCNIHNASHSLSVCAERCAIFKAMSEGHREFKAIAVSRRVKQ</sequence>
<dbReference type="InterPro" id="IPR016193">
    <property type="entry name" value="Cytidine_deaminase-like"/>
</dbReference>
<dbReference type="GeneID" id="119743294"/>
<dbReference type="InterPro" id="IPR050202">
    <property type="entry name" value="Cyt/Deoxycyt_deaminase"/>
</dbReference>
<organism evidence="3 4">
    <name type="scientific">Patiria miniata</name>
    <name type="common">Bat star</name>
    <name type="synonym">Asterina miniata</name>
    <dbReference type="NCBI Taxonomy" id="46514"/>
    <lineage>
        <taxon>Eukaryota</taxon>
        <taxon>Metazoa</taxon>
        <taxon>Echinodermata</taxon>
        <taxon>Eleutherozoa</taxon>
        <taxon>Asterozoa</taxon>
        <taxon>Asteroidea</taxon>
        <taxon>Valvatacea</taxon>
        <taxon>Valvatida</taxon>
        <taxon>Asterinidae</taxon>
        <taxon>Patiria</taxon>
    </lineage>
</organism>
<protein>
    <recommendedName>
        <fullName evidence="2">CMP/dCMP-type deaminase domain-containing protein</fullName>
    </recommendedName>
</protein>
<dbReference type="Pfam" id="PF00383">
    <property type="entry name" value="dCMP_cyt_deam_1"/>
    <property type="match status" value="1"/>
</dbReference>
<dbReference type="PROSITE" id="PS51747">
    <property type="entry name" value="CYT_DCMP_DEAMINASES_2"/>
    <property type="match status" value="1"/>
</dbReference>
<dbReference type="GO" id="GO:0055086">
    <property type="term" value="P:nucleobase-containing small molecule metabolic process"/>
    <property type="evidence" value="ECO:0007669"/>
    <property type="project" value="UniProtKB-ARBA"/>
</dbReference>
<proteinExistence type="inferred from homology"/>
<keyword evidence="4" id="KW-1185">Reference proteome</keyword>
<dbReference type="GO" id="GO:0004126">
    <property type="term" value="F:cytidine deaminase activity"/>
    <property type="evidence" value="ECO:0007669"/>
    <property type="project" value="UniProtKB-ARBA"/>
</dbReference>
<dbReference type="SUPFAM" id="SSF53927">
    <property type="entry name" value="Cytidine deaminase-like"/>
    <property type="match status" value="1"/>
</dbReference>
<dbReference type="InterPro" id="IPR002125">
    <property type="entry name" value="CMP_dCMP_dom"/>
</dbReference>
<feature type="domain" description="CMP/dCMP-type deaminase" evidence="2">
    <location>
        <begin position="8"/>
        <end position="87"/>
    </location>
</feature>
<evidence type="ECO:0000313" key="4">
    <source>
        <dbReference type="Proteomes" id="UP000887568"/>
    </source>
</evidence>